<evidence type="ECO:0000256" key="1">
    <source>
        <dbReference type="SAM" id="SignalP"/>
    </source>
</evidence>
<accession>A0ABV2JQL3</accession>
<keyword evidence="3" id="KW-1185">Reference proteome</keyword>
<reference evidence="2 3" key="1">
    <citation type="submission" date="2024-06" db="EMBL/GenBank/DDBJ databases">
        <title>Genomic Encyclopedia of Type Strains, Phase IV (KMG-IV): sequencing the most valuable type-strain genomes for metagenomic binning, comparative biology and taxonomic classification.</title>
        <authorList>
            <person name="Goeker M."/>
        </authorList>
    </citation>
    <scope>NUCLEOTIDE SEQUENCE [LARGE SCALE GENOMIC DNA]</scope>
    <source>
        <strain evidence="2 3">DSM 15349</strain>
    </source>
</reference>
<keyword evidence="1" id="KW-0732">Signal</keyword>
<organism evidence="2 3">
    <name type="scientific">Streptococcus gallinaceus</name>
    <dbReference type="NCBI Taxonomy" id="165758"/>
    <lineage>
        <taxon>Bacteria</taxon>
        <taxon>Bacillati</taxon>
        <taxon>Bacillota</taxon>
        <taxon>Bacilli</taxon>
        <taxon>Lactobacillales</taxon>
        <taxon>Streptococcaceae</taxon>
        <taxon>Streptococcus</taxon>
    </lineage>
</organism>
<sequence length="342" mass="37944">MKKLVSVLFLFLSVLTIGLGITSNALAAELTEAKFTTKIVDGNGQIYTNSPLTLRNDSNYTLNIGFDLSSYNGKLVDGDYLTYHLITAPLKIKTKDMVATDEVTGVPIADVSVVSNGANNGGTITVKLKNLEEYRAKLNSDTVRDVSDSFNVDFRITEVVTNLTIPLPGYSSGSKTMTISVPEKSNGGTYTGAGENFTKAGGLITRENWISAKLGRSGQYMHKDFNVRINLGQKDLSNFVLTDVISLEGFQFIPETFRLIKARLRTDTRGYYNDGTEQVITGSELEKYLTFNEDYTQFELNLGNIGTDQYMIDYSTIAKKRGRYNNCQPGLCYRRWRALSDC</sequence>
<dbReference type="SUPFAM" id="SSF49401">
    <property type="entry name" value="Bacterial adhesins"/>
    <property type="match status" value="1"/>
</dbReference>
<feature type="signal peptide" evidence="1">
    <location>
        <begin position="1"/>
        <end position="27"/>
    </location>
</feature>
<dbReference type="RefSeq" id="WP_354281680.1">
    <property type="nucleotide sequence ID" value="NZ_JBEPMK010000007.1"/>
</dbReference>
<evidence type="ECO:0000313" key="3">
    <source>
        <dbReference type="Proteomes" id="UP001549055"/>
    </source>
</evidence>
<dbReference type="InterPro" id="IPR008966">
    <property type="entry name" value="Adhesion_dom_sf"/>
</dbReference>
<proteinExistence type="predicted"/>
<comment type="caution">
    <text evidence="2">The sequence shown here is derived from an EMBL/GenBank/DDBJ whole genome shotgun (WGS) entry which is preliminary data.</text>
</comment>
<dbReference type="Proteomes" id="UP001549055">
    <property type="component" value="Unassembled WGS sequence"/>
</dbReference>
<dbReference type="Gene3D" id="2.60.40.740">
    <property type="match status" value="1"/>
</dbReference>
<evidence type="ECO:0000313" key="2">
    <source>
        <dbReference type="EMBL" id="MET3645178.1"/>
    </source>
</evidence>
<feature type="chain" id="PRO_5047025976" evidence="1">
    <location>
        <begin position="28"/>
        <end position="342"/>
    </location>
</feature>
<name>A0ABV2JQL3_9STRE</name>
<dbReference type="EMBL" id="JBEPMK010000007">
    <property type="protein sequence ID" value="MET3645178.1"/>
    <property type="molecule type" value="Genomic_DNA"/>
</dbReference>
<protein>
    <submittedName>
        <fullName evidence="2">Uncharacterized protein</fullName>
    </submittedName>
</protein>
<gene>
    <name evidence="2" type="ORF">ABID27_001827</name>
</gene>